<protein>
    <recommendedName>
        <fullName evidence="3">DUF2946 domain-containing protein</fullName>
    </recommendedName>
</protein>
<evidence type="ECO:0000313" key="1">
    <source>
        <dbReference type="EMBL" id="GGF21924.1"/>
    </source>
</evidence>
<dbReference type="Proteomes" id="UP000646365">
    <property type="component" value="Unassembled WGS sequence"/>
</dbReference>
<comment type="caution">
    <text evidence="1">The sequence shown here is derived from an EMBL/GenBank/DDBJ whole genome shotgun (WGS) entry which is preliminary data.</text>
</comment>
<accession>A0A8J2YU37</accession>
<name>A0A8J2YU37_9PROT</name>
<proteinExistence type="predicted"/>
<dbReference type="EMBL" id="BMJQ01000007">
    <property type="protein sequence ID" value="GGF21924.1"/>
    <property type="molecule type" value="Genomic_DNA"/>
</dbReference>
<dbReference type="InterPro" id="IPR021333">
    <property type="entry name" value="DUF2946"/>
</dbReference>
<gene>
    <name evidence="1" type="ORF">GCM10011611_29980</name>
</gene>
<reference evidence="1" key="2">
    <citation type="submission" date="2020-09" db="EMBL/GenBank/DDBJ databases">
        <authorList>
            <person name="Sun Q."/>
            <person name="Zhou Y."/>
        </authorList>
    </citation>
    <scope>NUCLEOTIDE SEQUENCE</scope>
    <source>
        <strain evidence="1">CGMCC 1.15725</strain>
    </source>
</reference>
<dbReference type="AlphaFoldDB" id="A0A8J2YU37"/>
<keyword evidence="2" id="KW-1185">Reference proteome</keyword>
<dbReference type="Pfam" id="PF11162">
    <property type="entry name" value="DUF2946"/>
    <property type="match status" value="1"/>
</dbReference>
<sequence length="148" mass="15306">MARRRGYRRGETGRGRIGRFGFLLALLALLCQGLALSPQATMAMPMPASTALPADAALFAGGYILCQDDDGSPASDSSPDKAPCQHCGDCLLCQAFHASGGLVPPPLPVLPAPTVEAATFVAVPIADRPFRLAATAHQPRAPPSVTSL</sequence>
<dbReference type="RefSeq" id="WP_189047104.1">
    <property type="nucleotide sequence ID" value="NZ_BMJQ01000007.1"/>
</dbReference>
<reference evidence="1" key="1">
    <citation type="journal article" date="2014" name="Int. J. Syst. Evol. Microbiol.">
        <title>Complete genome sequence of Corynebacterium casei LMG S-19264T (=DSM 44701T), isolated from a smear-ripened cheese.</title>
        <authorList>
            <consortium name="US DOE Joint Genome Institute (JGI-PGF)"/>
            <person name="Walter F."/>
            <person name="Albersmeier A."/>
            <person name="Kalinowski J."/>
            <person name="Ruckert C."/>
        </authorList>
    </citation>
    <scope>NUCLEOTIDE SEQUENCE</scope>
    <source>
        <strain evidence="1">CGMCC 1.15725</strain>
    </source>
</reference>
<organism evidence="1 2">
    <name type="scientific">Aliidongia dinghuensis</name>
    <dbReference type="NCBI Taxonomy" id="1867774"/>
    <lineage>
        <taxon>Bacteria</taxon>
        <taxon>Pseudomonadati</taxon>
        <taxon>Pseudomonadota</taxon>
        <taxon>Alphaproteobacteria</taxon>
        <taxon>Rhodospirillales</taxon>
        <taxon>Dongiaceae</taxon>
        <taxon>Aliidongia</taxon>
    </lineage>
</organism>
<evidence type="ECO:0008006" key="3">
    <source>
        <dbReference type="Google" id="ProtNLM"/>
    </source>
</evidence>
<evidence type="ECO:0000313" key="2">
    <source>
        <dbReference type="Proteomes" id="UP000646365"/>
    </source>
</evidence>